<comment type="caution">
    <text evidence="11">The sequence shown here is derived from an EMBL/GenBank/DDBJ whole genome shotgun (WGS) entry which is preliminary data.</text>
</comment>
<feature type="site" description="Increases nucleophilicity of active site Cys" evidence="7">
    <location>
        <position position="460"/>
    </location>
</feature>
<evidence type="ECO:0000259" key="10">
    <source>
        <dbReference type="Pfam" id="PF07685"/>
    </source>
</evidence>
<dbReference type="EMBL" id="QMIG01000009">
    <property type="protein sequence ID" value="RAW14178.1"/>
    <property type="molecule type" value="Genomic_DNA"/>
</dbReference>
<accession>A0A329QTY3</accession>
<comment type="miscellaneous">
    <text evidence="7">The a and c carboxylates of hydrogenobyrinate are activated for nucleophilic attack via formation of a phosphorylated intermediate by ATP. CobB catalyzes first the amidation of the c-carboxylate, and then that of the a-carboxylate.</text>
</comment>
<keyword evidence="5 7" id="KW-0460">Magnesium</keyword>
<dbReference type="GO" id="GO:0042242">
    <property type="term" value="F:cobyrinic acid a,c-diamide synthase activity"/>
    <property type="evidence" value="ECO:0007669"/>
    <property type="project" value="InterPro"/>
</dbReference>
<dbReference type="InterPro" id="IPR004484">
    <property type="entry name" value="CbiA/CobB_synth"/>
</dbReference>
<dbReference type="PANTHER" id="PTHR43873">
    <property type="entry name" value="COBYRINATE A,C-DIAMIDE SYNTHASE"/>
    <property type="match status" value="1"/>
</dbReference>
<protein>
    <recommendedName>
        <fullName evidence="7">Hydrogenobyrinate a,c-diamide synthase</fullName>
        <ecNumber evidence="7">6.3.5.9</ecNumber>
    </recommendedName>
    <alternativeName>
        <fullName evidence="7">Hydrogenobyrinic acid a,c-diamide synthase</fullName>
    </alternativeName>
</protein>
<evidence type="ECO:0000256" key="8">
    <source>
        <dbReference type="SAM" id="MobiDB-lite"/>
    </source>
</evidence>
<comment type="similarity">
    <text evidence="7">Belongs to the CobB/CbiA family.</text>
</comment>
<dbReference type="SUPFAM" id="SSF52317">
    <property type="entry name" value="Class I glutamine amidotransferase-like"/>
    <property type="match status" value="1"/>
</dbReference>
<evidence type="ECO:0000256" key="7">
    <source>
        <dbReference type="HAMAP-Rule" id="MF_00027"/>
    </source>
</evidence>
<feature type="region of interest" description="Disordered" evidence="8">
    <location>
        <begin position="257"/>
        <end position="280"/>
    </location>
</feature>
<organism evidence="11 12">
    <name type="scientific">Phytoactinopolyspora halophila</name>
    <dbReference type="NCBI Taxonomy" id="1981511"/>
    <lineage>
        <taxon>Bacteria</taxon>
        <taxon>Bacillati</taxon>
        <taxon>Actinomycetota</taxon>
        <taxon>Actinomycetes</taxon>
        <taxon>Jiangellales</taxon>
        <taxon>Jiangellaceae</taxon>
        <taxon>Phytoactinopolyspora</taxon>
    </lineage>
</organism>
<dbReference type="CDD" id="cd05388">
    <property type="entry name" value="CobB_N"/>
    <property type="match status" value="1"/>
</dbReference>
<dbReference type="OrthoDB" id="9764035at2"/>
<dbReference type="InterPro" id="IPR011698">
    <property type="entry name" value="GATase_3"/>
</dbReference>
<dbReference type="PANTHER" id="PTHR43873:SF1">
    <property type="entry name" value="COBYRINATE A,C-DIAMIDE SYNTHASE"/>
    <property type="match status" value="1"/>
</dbReference>
<dbReference type="GO" id="GO:0009236">
    <property type="term" value="P:cobalamin biosynthetic process"/>
    <property type="evidence" value="ECO:0007669"/>
    <property type="project" value="UniProtKB-UniRule"/>
</dbReference>
<dbReference type="NCBIfam" id="NF002204">
    <property type="entry name" value="PRK01077.1"/>
    <property type="match status" value="1"/>
</dbReference>
<evidence type="ECO:0000313" key="12">
    <source>
        <dbReference type="Proteomes" id="UP000250462"/>
    </source>
</evidence>
<dbReference type="UniPathway" id="UPA00148">
    <property type="reaction ID" value="UER00220"/>
</dbReference>
<dbReference type="InterPro" id="IPR002586">
    <property type="entry name" value="CobQ/CobB/MinD/ParA_Nub-bd_dom"/>
</dbReference>
<feature type="compositionally biased region" description="Basic and acidic residues" evidence="8">
    <location>
        <begin position="267"/>
        <end position="280"/>
    </location>
</feature>
<dbReference type="Gene3D" id="3.40.50.880">
    <property type="match status" value="1"/>
</dbReference>
<sequence>MALTRQEAALPRLAIAAPASGHGKTTIATGLMAALRHRGLEISGHKVGPDYIDPSYHALATGRAGRNLDPHLHGEERLVPLLLHGAQAGSRPADVAIIEGVMGLFDGALGTDGFASTAHVATITHTPVVLVVDARAISRSIAAMVHGFATYDTRVSLAGVILNKVGSERHETELRAALDGIGIPVLGVLYRSDDLEVPSRHLGLVPVAEREPESGRVLDALRERIGRGIDLDAVVQAARTAPALAGSAWDPRAEIAASNGDDAGTVSDDRGHRSDGLTTGDRRARPVIAAAAGPAFTFRYAENMELLDAAGIDVVDLDPLTDDALPAGCSGLYFGGGFPEVHAELLSANEPLRTAVAEIARTGPVVAECAGLTYLCRELDGLPMAGVLDASAQMTERRTLGYRSAVAATDNLLAPASQQVTAHEFHRTRVTPGHGDPAAWQWDGHAEGFATSRVHASYLHVHWAGHPHMARRFAAAARHR</sequence>
<dbReference type="Pfam" id="PF07685">
    <property type="entry name" value="GATase_3"/>
    <property type="match status" value="1"/>
</dbReference>
<keyword evidence="4 7" id="KW-0067">ATP-binding</keyword>
<dbReference type="Gene3D" id="3.40.50.300">
    <property type="entry name" value="P-loop containing nucleotide triphosphate hydrolases"/>
    <property type="match status" value="1"/>
</dbReference>
<gene>
    <name evidence="7" type="primary">cobB</name>
    <name evidence="11" type="ORF">DPM12_10990</name>
</gene>
<comment type="domain">
    <text evidence="7">Comprises of two domains. The C-terminal domain contains the binding site for glutamine and catalyzes the hydrolysis of this substrate to glutamate and ammonia. The N-terminal domain is anticipated to bind ATP and hydrogenobyrinate and catalyzes the ultimate synthesis of the diamide product. The ammonia produced via the glutaminase domain is probably translocated to the adjacent domain via a molecular tunnel, where it reacts with an activated intermediate.</text>
</comment>
<evidence type="ECO:0000256" key="2">
    <source>
        <dbReference type="ARBA" id="ARBA00022598"/>
    </source>
</evidence>
<evidence type="ECO:0000256" key="4">
    <source>
        <dbReference type="ARBA" id="ARBA00022840"/>
    </source>
</evidence>
<comment type="cofactor">
    <cofactor evidence="1 7">
        <name>Mg(2+)</name>
        <dbReference type="ChEBI" id="CHEBI:18420"/>
    </cofactor>
</comment>
<feature type="active site" description="Nucleophile" evidence="7">
    <location>
        <position position="369"/>
    </location>
</feature>
<evidence type="ECO:0000313" key="11">
    <source>
        <dbReference type="EMBL" id="RAW14178.1"/>
    </source>
</evidence>
<dbReference type="CDD" id="cd03130">
    <property type="entry name" value="GATase1_CobB"/>
    <property type="match status" value="1"/>
</dbReference>
<dbReference type="RefSeq" id="WP_112258372.1">
    <property type="nucleotide sequence ID" value="NZ_QMIG01000009.1"/>
</dbReference>
<comment type="catalytic activity">
    <reaction evidence="7">
        <text>hydrogenobyrinate + 2 L-glutamine + 2 ATP + 2 H2O = hydrogenobyrinate a,c-diamide + 2 L-glutamate + 2 ADP + 2 phosphate + 2 H(+)</text>
        <dbReference type="Rhea" id="RHEA:12544"/>
        <dbReference type="ChEBI" id="CHEBI:15377"/>
        <dbReference type="ChEBI" id="CHEBI:15378"/>
        <dbReference type="ChEBI" id="CHEBI:29985"/>
        <dbReference type="ChEBI" id="CHEBI:30616"/>
        <dbReference type="ChEBI" id="CHEBI:43474"/>
        <dbReference type="ChEBI" id="CHEBI:58359"/>
        <dbReference type="ChEBI" id="CHEBI:77873"/>
        <dbReference type="ChEBI" id="CHEBI:77874"/>
        <dbReference type="ChEBI" id="CHEBI:456216"/>
        <dbReference type="EC" id="6.3.5.9"/>
    </reaction>
</comment>
<proteinExistence type="inferred from homology"/>
<keyword evidence="6 7" id="KW-0315">Glutamine amidotransferase</keyword>
<keyword evidence="2 7" id="KW-0436">Ligase</keyword>
<dbReference type="InterPro" id="IPR027417">
    <property type="entry name" value="P-loop_NTPase"/>
</dbReference>
<comment type="pathway">
    <text evidence="7">Cofactor biosynthesis; adenosylcobalamin biosynthesis; cob(II)yrinate a,c-diamide from precorrin-2 (aerobic route): step 9/10.</text>
</comment>
<name>A0A329QTY3_9ACTN</name>
<evidence type="ECO:0000259" key="9">
    <source>
        <dbReference type="Pfam" id="PF01656"/>
    </source>
</evidence>
<dbReference type="InterPro" id="IPR029062">
    <property type="entry name" value="Class_I_gatase-like"/>
</dbReference>
<dbReference type="HAMAP" id="MF_00027">
    <property type="entry name" value="CobB_CbiA"/>
    <property type="match status" value="1"/>
</dbReference>
<feature type="domain" description="CobQ/CobB/MinD/ParA nucleotide binding" evidence="9">
    <location>
        <begin position="13"/>
        <end position="202"/>
    </location>
</feature>
<dbReference type="PROSITE" id="PS51274">
    <property type="entry name" value="GATASE_COBBQ"/>
    <property type="match status" value="1"/>
</dbReference>
<dbReference type="EC" id="6.3.5.9" evidence="7"/>
<dbReference type="GO" id="GO:0043802">
    <property type="term" value="F:hydrogenobyrinic acid a,c-diamide synthase (glutamine-hydrolysing) activity"/>
    <property type="evidence" value="ECO:0007669"/>
    <property type="project" value="UniProtKB-UniRule"/>
</dbReference>
<evidence type="ECO:0000256" key="1">
    <source>
        <dbReference type="ARBA" id="ARBA00001946"/>
    </source>
</evidence>
<dbReference type="GO" id="GO:0005524">
    <property type="term" value="F:ATP binding"/>
    <property type="evidence" value="ECO:0007669"/>
    <property type="project" value="UniProtKB-UniRule"/>
</dbReference>
<dbReference type="Pfam" id="PF01656">
    <property type="entry name" value="CbiA"/>
    <property type="match status" value="1"/>
</dbReference>
<reference evidence="11 12" key="1">
    <citation type="submission" date="2018-06" db="EMBL/GenBank/DDBJ databases">
        <title>Phytoactinopolyspora halophila sp. nov., a novel halophilic actinomycete isolated from a saline soil in China.</title>
        <authorList>
            <person name="Tang S.-K."/>
        </authorList>
    </citation>
    <scope>NUCLEOTIDE SEQUENCE [LARGE SCALE GENOMIC DNA]</scope>
    <source>
        <strain evidence="11 12">YIM 96934</strain>
    </source>
</reference>
<evidence type="ECO:0000256" key="3">
    <source>
        <dbReference type="ARBA" id="ARBA00022741"/>
    </source>
</evidence>
<keyword evidence="3 7" id="KW-0547">Nucleotide-binding</keyword>
<comment type="function">
    <text evidence="7">Catalyzes the ATP-dependent amidation of the two carboxylate groups at positions a and c of hydrogenobyrinate, using either L-glutamine or ammonia as the nitrogen source.</text>
</comment>
<dbReference type="SUPFAM" id="SSF52540">
    <property type="entry name" value="P-loop containing nucleoside triphosphate hydrolases"/>
    <property type="match status" value="1"/>
</dbReference>
<dbReference type="AlphaFoldDB" id="A0A329QTY3"/>
<evidence type="ECO:0000256" key="6">
    <source>
        <dbReference type="ARBA" id="ARBA00022962"/>
    </source>
</evidence>
<evidence type="ECO:0000256" key="5">
    <source>
        <dbReference type="ARBA" id="ARBA00022842"/>
    </source>
</evidence>
<dbReference type="Proteomes" id="UP000250462">
    <property type="component" value="Unassembled WGS sequence"/>
</dbReference>
<keyword evidence="12" id="KW-1185">Reference proteome</keyword>
<keyword evidence="7" id="KW-0169">Cobalamin biosynthesis</keyword>
<feature type="domain" description="CobB/CobQ-like glutamine amidotransferase" evidence="10">
    <location>
        <begin position="288"/>
        <end position="466"/>
    </location>
</feature>